<evidence type="ECO:0000259" key="8">
    <source>
        <dbReference type="Pfam" id="PF12832"/>
    </source>
</evidence>
<comment type="caution">
    <text evidence="9">The sequence shown here is derived from an EMBL/GenBank/DDBJ whole genome shotgun (WGS) entry which is preliminary data.</text>
</comment>
<feature type="domain" description="Major facilitator superfamily associated" evidence="8">
    <location>
        <begin position="42"/>
        <end position="610"/>
    </location>
</feature>
<dbReference type="SUPFAM" id="SSF103473">
    <property type="entry name" value="MFS general substrate transporter"/>
    <property type="match status" value="1"/>
</dbReference>
<evidence type="ECO:0000256" key="5">
    <source>
        <dbReference type="ARBA" id="ARBA00023136"/>
    </source>
</evidence>
<dbReference type="InterPro" id="IPR024989">
    <property type="entry name" value="MFS_assoc_dom"/>
</dbReference>
<organism evidence="9 10">
    <name type="scientific">Batillaria attramentaria</name>
    <dbReference type="NCBI Taxonomy" id="370345"/>
    <lineage>
        <taxon>Eukaryota</taxon>
        <taxon>Metazoa</taxon>
        <taxon>Spiralia</taxon>
        <taxon>Lophotrochozoa</taxon>
        <taxon>Mollusca</taxon>
        <taxon>Gastropoda</taxon>
        <taxon>Caenogastropoda</taxon>
        <taxon>Sorbeoconcha</taxon>
        <taxon>Cerithioidea</taxon>
        <taxon>Batillariidae</taxon>
        <taxon>Batillaria</taxon>
    </lineage>
</organism>
<comment type="subcellular location">
    <subcellularLocation>
        <location evidence="1">Membrane</location>
        <topology evidence="1">Multi-pass membrane protein</topology>
    </subcellularLocation>
</comment>
<comment type="similarity">
    <text evidence="2">Belongs to the major facilitator superfamily. MFSD6 family.</text>
</comment>
<dbReference type="PANTHER" id="PTHR16172:SF41">
    <property type="entry name" value="MAJOR FACILITATOR SUPERFAMILY DOMAIN-CONTAINING PROTEIN 6-LIKE"/>
    <property type="match status" value="1"/>
</dbReference>
<feature type="transmembrane region" description="Helical" evidence="7">
    <location>
        <begin position="580"/>
        <end position="604"/>
    </location>
</feature>
<evidence type="ECO:0000313" key="9">
    <source>
        <dbReference type="EMBL" id="KAK7482940.1"/>
    </source>
</evidence>
<dbReference type="EMBL" id="JACVVK020000236">
    <property type="protein sequence ID" value="KAK7482940.1"/>
    <property type="molecule type" value="Genomic_DNA"/>
</dbReference>
<dbReference type="GO" id="GO:0016020">
    <property type="term" value="C:membrane"/>
    <property type="evidence" value="ECO:0007669"/>
    <property type="project" value="UniProtKB-SubCell"/>
</dbReference>
<feature type="transmembrane region" description="Helical" evidence="7">
    <location>
        <begin position="454"/>
        <end position="480"/>
    </location>
</feature>
<feature type="region of interest" description="Disordered" evidence="6">
    <location>
        <begin position="642"/>
        <end position="695"/>
    </location>
</feature>
<dbReference type="AlphaFoldDB" id="A0ABD0K7N5"/>
<feature type="transmembrane region" description="Helical" evidence="7">
    <location>
        <begin position="77"/>
        <end position="93"/>
    </location>
</feature>
<proteinExistence type="inferred from homology"/>
<evidence type="ECO:0000256" key="1">
    <source>
        <dbReference type="ARBA" id="ARBA00004141"/>
    </source>
</evidence>
<dbReference type="PANTHER" id="PTHR16172">
    <property type="entry name" value="MAJOR FACILITATOR SUPERFAMILY DOMAIN-CONTAINING PROTEIN 6-LIKE"/>
    <property type="match status" value="1"/>
</dbReference>
<feature type="transmembrane region" description="Helical" evidence="7">
    <location>
        <begin position="339"/>
        <end position="368"/>
    </location>
</feature>
<feature type="transmembrane region" description="Helical" evidence="7">
    <location>
        <begin position="610"/>
        <end position="632"/>
    </location>
</feature>
<evidence type="ECO:0000256" key="2">
    <source>
        <dbReference type="ARBA" id="ARBA00005241"/>
    </source>
</evidence>
<dbReference type="Gene3D" id="1.20.1250.20">
    <property type="entry name" value="MFS general substrate transporter like domains"/>
    <property type="match status" value="2"/>
</dbReference>
<sequence length="710" mass="78040">MATDGHLTTTTTSSVIDAEAEIHHSRGDVNDKACRINPQLLPIKGFFFMIHTALATVQPYVVVYLKQQGLSASESGVLFGSMPFLSFLVQPLVGAAADRWLKHKAVLVTATVLTGLFHLLFLAVPPRTPAGNVLTSDARLTCFSHQVPRLSMCDDDVGDIWTPSSCLEFISDNRNGSRNGSQTSGCGMVSTPCWKTVGDLFRAVSVGASGLTTRHDCFIECEDSTLLSHSAKLSLCLLEDTHQPALPICSHAEDIIFPISFKPENISEWPTRNAAKPQKRMGDSDVQCKNYNLTSFLMNSSSDIVCRNESTYQCKMKCLLDSDSERLCRTDWHHYDVTFGVMFVVLLVSYLSQAPITSMADAAVYCILKDKRDQFGRQRLYGSLGYLVASGAVSAGVYLTNKEGQKLDYTIMFSAYCVLCQISALIAFFIRIPTDVRCGHILKNTLRLLTLPKVTCFLLVIFYFGFMLGSIVSFLFWYLLDLGAPAYMFGLTRVFCVLCEIPVFTVSGRLVKRFGPIPILCVAIVTLSIRLLVYSLLRNPWLVLLVEPLHGVTFCLMITAATTYASVVSPPGMAATTQGLVGGTLWGLGRGAGGLVTGWVFSAVGARYTYGIYAACGIAVLVSYALLHFLVFTEHAPATKETEMTFSKSGEDEPTDREVQRPLVEDQHDETPVVRLDNSTGDYIRGHPSDKTEVSKRTADLKNALKFEPF</sequence>
<evidence type="ECO:0000256" key="6">
    <source>
        <dbReference type="SAM" id="MobiDB-lite"/>
    </source>
</evidence>
<feature type="compositionally biased region" description="Basic and acidic residues" evidence="6">
    <location>
        <begin position="656"/>
        <end position="672"/>
    </location>
</feature>
<keyword evidence="10" id="KW-1185">Reference proteome</keyword>
<feature type="transmembrane region" description="Helical" evidence="7">
    <location>
        <begin position="549"/>
        <end position="568"/>
    </location>
</feature>
<keyword evidence="3 7" id="KW-0812">Transmembrane</keyword>
<protein>
    <recommendedName>
        <fullName evidence="8">Major facilitator superfamily associated domain-containing protein</fullName>
    </recommendedName>
</protein>
<name>A0ABD0K7N5_9CAEN</name>
<dbReference type="Proteomes" id="UP001519460">
    <property type="component" value="Unassembled WGS sequence"/>
</dbReference>
<dbReference type="CDD" id="cd17335">
    <property type="entry name" value="MFS_MFSD6"/>
    <property type="match status" value="1"/>
</dbReference>
<keyword evidence="5 7" id="KW-0472">Membrane</keyword>
<feature type="transmembrane region" description="Helical" evidence="7">
    <location>
        <begin position="45"/>
        <end position="65"/>
    </location>
</feature>
<evidence type="ECO:0000256" key="3">
    <source>
        <dbReference type="ARBA" id="ARBA00022692"/>
    </source>
</evidence>
<evidence type="ECO:0000256" key="7">
    <source>
        <dbReference type="SAM" id="Phobius"/>
    </source>
</evidence>
<feature type="transmembrane region" description="Helical" evidence="7">
    <location>
        <begin position="105"/>
        <end position="124"/>
    </location>
</feature>
<feature type="transmembrane region" description="Helical" evidence="7">
    <location>
        <begin position="380"/>
        <end position="399"/>
    </location>
</feature>
<feature type="transmembrane region" description="Helical" evidence="7">
    <location>
        <begin position="517"/>
        <end position="537"/>
    </location>
</feature>
<feature type="compositionally biased region" description="Basic and acidic residues" evidence="6">
    <location>
        <begin position="684"/>
        <end position="695"/>
    </location>
</feature>
<dbReference type="InterPro" id="IPR036259">
    <property type="entry name" value="MFS_trans_sf"/>
</dbReference>
<gene>
    <name evidence="9" type="ORF">BaRGS_00025840</name>
</gene>
<feature type="transmembrane region" description="Helical" evidence="7">
    <location>
        <begin position="411"/>
        <end position="433"/>
    </location>
</feature>
<reference evidence="9 10" key="1">
    <citation type="journal article" date="2023" name="Sci. Data">
        <title>Genome assembly of the Korean intertidal mud-creeper Batillaria attramentaria.</title>
        <authorList>
            <person name="Patra A.K."/>
            <person name="Ho P.T."/>
            <person name="Jun S."/>
            <person name="Lee S.J."/>
            <person name="Kim Y."/>
            <person name="Won Y.J."/>
        </authorList>
    </citation>
    <scope>NUCLEOTIDE SEQUENCE [LARGE SCALE GENOMIC DNA]</scope>
    <source>
        <strain evidence="9">Wonlab-2016</strain>
    </source>
</reference>
<dbReference type="InterPro" id="IPR051717">
    <property type="entry name" value="MFS_MFSD6"/>
</dbReference>
<keyword evidence="4 7" id="KW-1133">Transmembrane helix</keyword>
<evidence type="ECO:0000313" key="10">
    <source>
        <dbReference type="Proteomes" id="UP001519460"/>
    </source>
</evidence>
<evidence type="ECO:0000256" key="4">
    <source>
        <dbReference type="ARBA" id="ARBA00022989"/>
    </source>
</evidence>
<dbReference type="Pfam" id="PF12832">
    <property type="entry name" value="MFS_1_like"/>
    <property type="match status" value="1"/>
</dbReference>
<accession>A0ABD0K7N5</accession>